<evidence type="ECO:0000313" key="3">
    <source>
        <dbReference type="Proteomes" id="UP000530268"/>
    </source>
</evidence>
<evidence type="ECO:0000313" key="2">
    <source>
        <dbReference type="EMBL" id="MBB3996047.1"/>
    </source>
</evidence>
<feature type="domain" description="Winged helix" evidence="1">
    <location>
        <begin position="24"/>
        <end position="97"/>
    </location>
</feature>
<reference evidence="2 3" key="1">
    <citation type="submission" date="2020-08" db="EMBL/GenBank/DDBJ databases">
        <title>Genomic Encyclopedia of Type Strains, Phase IV (KMG-IV): sequencing the most valuable type-strain genomes for metagenomic binning, comparative biology and taxonomic classification.</title>
        <authorList>
            <person name="Goeker M."/>
        </authorList>
    </citation>
    <scope>NUCLEOTIDE SEQUENCE [LARGE SCALE GENOMIC DNA]</scope>
    <source>
        <strain evidence="2 3">DSM 102234</strain>
    </source>
</reference>
<evidence type="ECO:0000259" key="1">
    <source>
        <dbReference type="Pfam" id="PF22324"/>
    </source>
</evidence>
<dbReference type="InterPro" id="IPR054382">
    <property type="entry name" value="wHTH_alphaproteobact"/>
</dbReference>
<dbReference type="AlphaFoldDB" id="A0A7W6H2F9"/>
<comment type="caution">
    <text evidence="2">The sequence shown here is derived from an EMBL/GenBank/DDBJ whole genome shotgun (WGS) entry which is preliminary data.</text>
</comment>
<sequence length="103" mass="11213">MAQNKFGWPDATFIITPTEGHPFTITVKGRDRWALEQLSQAGIKGCTPIDNPAPRWAAYVHSLRGMDVPIVTHTVAHEGPFKGTHARYQLLASIAAYAKGDAA</sequence>
<keyword evidence="3" id="KW-1185">Reference proteome</keyword>
<name>A0A7W6H2F9_9RHOB</name>
<dbReference type="EMBL" id="JACIEI010000026">
    <property type="protein sequence ID" value="MBB3996047.1"/>
    <property type="molecule type" value="Genomic_DNA"/>
</dbReference>
<dbReference type="RefSeq" id="WP_184568288.1">
    <property type="nucleotide sequence ID" value="NZ_JACIEI010000026.1"/>
</dbReference>
<dbReference type="Pfam" id="PF22324">
    <property type="entry name" value="HTH_91"/>
    <property type="match status" value="1"/>
</dbReference>
<protein>
    <recommendedName>
        <fullName evidence="1">Winged helix domain-containing protein</fullName>
    </recommendedName>
</protein>
<organism evidence="2 3">
    <name type="scientific">Sulfitobacter undariae</name>
    <dbReference type="NCBI Taxonomy" id="1563671"/>
    <lineage>
        <taxon>Bacteria</taxon>
        <taxon>Pseudomonadati</taxon>
        <taxon>Pseudomonadota</taxon>
        <taxon>Alphaproteobacteria</taxon>
        <taxon>Rhodobacterales</taxon>
        <taxon>Roseobacteraceae</taxon>
        <taxon>Sulfitobacter</taxon>
    </lineage>
</organism>
<proteinExistence type="predicted"/>
<dbReference type="Proteomes" id="UP000530268">
    <property type="component" value="Unassembled WGS sequence"/>
</dbReference>
<gene>
    <name evidence="2" type="ORF">GGR95_003713</name>
</gene>
<accession>A0A7W6H2F9</accession>